<dbReference type="GO" id="GO:0006264">
    <property type="term" value="P:mitochondrial DNA replication"/>
    <property type="evidence" value="ECO:0007669"/>
    <property type="project" value="TreeGrafter"/>
</dbReference>
<dbReference type="CDD" id="cd04496">
    <property type="entry name" value="SSB_OBF"/>
    <property type="match status" value="1"/>
</dbReference>
<dbReference type="Gene3D" id="2.40.50.140">
    <property type="entry name" value="Nucleic acid-binding proteins"/>
    <property type="match status" value="1"/>
</dbReference>
<dbReference type="EMBL" id="VUJU01002898">
    <property type="protein sequence ID" value="KAF0759751.1"/>
    <property type="molecule type" value="Genomic_DNA"/>
</dbReference>
<dbReference type="Proteomes" id="UP000478052">
    <property type="component" value="Unassembled WGS sequence"/>
</dbReference>
<sequence>MLKSKILSSLLKSNLTKQLSRSNYTQEAPQPIKIEKTINKVTLLGRVGADPQKRGTEEHPVVVFSLATHQNYINNNEESTQKTDWHRIVVFRPGLRDTVYNYLQKGQRVHISGRLIYGELKDESGTTRTTTSIAADDIIFFNSKN</sequence>
<accession>A0A6G0YQA4</accession>
<proteinExistence type="inferred from homology"/>
<keyword evidence="4" id="KW-1185">Reference proteome</keyword>
<evidence type="ECO:0000313" key="4">
    <source>
        <dbReference type="Proteomes" id="UP000478052"/>
    </source>
</evidence>
<dbReference type="PROSITE" id="PS50935">
    <property type="entry name" value="SSB"/>
    <property type="match status" value="1"/>
</dbReference>
<dbReference type="SUPFAM" id="SSF50249">
    <property type="entry name" value="Nucleic acid-binding proteins"/>
    <property type="match status" value="1"/>
</dbReference>
<dbReference type="InterPro" id="IPR000424">
    <property type="entry name" value="Primosome_PriB/ssb"/>
</dbReference>
<keyword evidence="1 2" id="KW-0238">DNA-binding</keyword>
<organism evidence="3 4">
    <name type="scientific">Aphis craccivora</name>
    <name type="common">Cowpea aphid</name>
    <dbReference type="NCBI Taxonomy" id="307492"/>
    <lineage>
        <taxon>Eukaryota</taxon>
        <taxon>Metazoa</taxon>
        <taxon>Ecdysozoa</taxon>
        <taxon>Arthropoda</taxon>
        <taxon>Hexapoda</taxon>
        <taxon>Insecta</taxon>
        <taxon>Pterygota</taxon>
        <taxon>Neoptera</taxon>
        <taxon>Paraneoptera</taxon>
        <taxon>Hemiptera</taxon>
        <taxon>Sternorrhyncha</taxon>
        <taxon>Aphidomorpha</taxon>
        <taxon>Aphidoidea</taxon>
        <taxon>Aphididae</taxon>
        <taxon>Aphidini</taxon>
        <taxon>Aphis</taxon>
        <taxon>Aphis</taxon>
    </lineage>
</organism>
<dbReference type="AlphaFoldDB" id="A0A6G0YQA4"/>
<dbReference type="OrthoDB" id="1078367at2759"/>
<gene>
    <name evidence="3" type="ORF">FWK35_00009110</name>
</gene>
<name>A0A6G0YQA4_APHCR</name>
<evidence type="ECO:0000256" key="1">
    <source>
        <dbReference type="ARBA" id="ARBA00023125"/>
    </source>
</evidence>
<evidence type="ECO:0000256" key="2">
    <source>
        <dbReference type="PROSITE-ProRule" id="PRU00252"/>
    </source>
</evidence>
<dbReference type="InterPro" id="IPR012340">
    <property type="entry name" value="NA-bd_OB-fold"/>
</dbReference>
<dbReference type="PANTHER" id="PTHR10302">
    <property type="entry name" value="SINGLE-STRANDED DNA-BINDING PROTEIN"/>
    <property type="match status" value="1"/>
</dbReference>
<reference evidence="3 4" key="1">
    <citation type="submission" date="2019-08" db="EMBL/GenBank/DDBJ databases">
        <title>Whole genome of Aphis craccivora.</title>
        <authorList>
            <person name="Voronova N.V."/>
            <person name="Shulinski R.S."/>
            <person name="Bandarenka Y.V."/>
            <person name="Zhorov D.G."/>
            <person name="Warner D."/>
        </authorList>
    </citation>
    <scope>NUCLEOTIDE SEQUENCE [LARGE SCALE GENOMIC DNA]</scope>
    <source>
        <strain evidence="3">180601</strain>
        <tissue evidence="3">Whole Body</tissue>
    </source>
</reference>
<dbReference type="HAMAP" id="MF_00984">
    <property type="entry name" value="SSB"/>
    <property type="match status" value="1"/>
</dbReference>
<evidence type="ECO:0000313" key="3">
    <source>
        <dbReference type="EMBL" id="KAF0759751.1"/>
    </source>
</evidence>
<dbReference type="GO" id="GO:0003697">
    <property type="term" value="F:single-stranded DNA binding"/>
    <property type="evidence" value="ECO:0007669"/>
    <property type="project" value="InterPro"/>
</dbReference>
<dbReference type="NCBIfam" id="TIGR00621">
    <property type="entry name" value="ssb"/>
    <property type="match status" value="1"/>
</dbReference>
<comment type="caution">
    <text evidence="3">The sequence shown here is derived from an EMBL/GenBank/DDBJ whole genome shotgun (WGS) entry which is preliminary data.</text>
</comment>
<dbReference type="InterPro" id="IPR011344">
    <property type="entry name" value="ssDNA-bd"/>
</dbReference>
<dbReference type="PANTHER" id="PTHR10302:SF0">
    <property type="entry name" value="SINGLE-STRANDED DNA-BINDING PROTEIN, MITOCHONDRIAL"/>
    <property type="match status" value="1"/>
</dbReference>
<dbReference type="GO" id="GO:0042645">
    <property type="term" value="C:mitochondrial nucleoid"/>
    <property type="evidence" value="ECO:0007669"/>
    <property type="project" value="TreeGrafter"/>
</dbReference>
<dbReference type="FunFam" id="2.40.50.140:FF:000269">
    <property type="entry name" value="Single-stranded DNA-binding protein"/>
    <property type="match status" value="1"/>
</dbReference>
<dbReference type="Pfam" id="PF00436">
    <property type="entry name" value="SSB"/>
    <property type="match status" value="1"/>
</dbReference>
<protein>
    <submittedName>
        <fullName evidence="3">Single-stranded DNA-binding protein, mitochondrial</fullName>
    </submittedName>
</protein>